<evidence type="ECO:0000256" key="2">
    <source>
        <dbReference type="ARBA" id="ARBA00022741"/>
    </source>
</evidence>
<dbReference type="Gene3D" id="3.40.50.300">
    <property type="entry name" value="P-loop containing nucleotide triphosphate hydrolases"/>
    <property type="match status" value="1"/>
</dbReference>
<keyword evidence="2" id="KW-0547">Nucleotide-binding</keyword>
<dbReference type="Pfam" id="PF00005">
    <property type="entry name" value="ABC_tran"/>
    <property type="match status" value="1"/>
</dbReference>
<dbReference type="InterPro" id="IPR027417">
    <property type="entry name" value="P-loop_NTPase"/>
</dbReference>
<dbReference type="InterPro" id="IPR050166">
    <property type="entry name" value="ABC_transporter_ATP-bind"/>
</dbReference>
<dbReference type="Proteomes" id="UP001060039">
    <property type="component" value="Chromosome"/>
</dbReference>
<evidence type="ECO:0000256" key="3">
    <source>
        <dbReference type="ARBA" id="ARBA00022840"/>
    </source>
</evidence>
<feature type="domain" description="ABC transporter" evidence="4">
    <location>
        <begin position="17"/>
        <end position="249"/>
    </location>
</feature>
<dbReference type="PROSITE" id="PS50893">
    <property type="entry name" value="ABC_TRANSPORTER_2"/>
    <property type="match status" value="1"/>
</dbReference>
<dbReference type="SUPFAM" id="SSF52540">
    <property type="entry name" value="P-loop containing nucleoside triphosphate hydrolases"/>
    <property type="match status" value="1"/>
</dbReference>
<evidence type="ECO:0000259" key="4">
    <source>
        <dbReference type="PROSITE" id="PS50893"/>
    </source>
</evidence>
<gene>
    <name evidence="5" type="ORF">NNL39_11985</name>
</gene>
<dbReference type="GO" id="GO:0005524">
    <property type="term" value="F:ATP binding"/>
    <property type="evidence" value="ECO:0007669"/>
    <property type="project" value="UniProtKB-KW"/>
</dbReference>
<dbReference type="SMART" id="SM00382">
    <property type="entry name" value="AAA"/>
    <property type="match status" value="1"/>
</dbReference>
<reference evidence="5" key="1">
    <citation type="submission" date="2022-07" db="EMBL/GenBank/DDBJ databases">
        <title>Taxonomic analysis of Microcella humidisoli nov. sp., isolated from riverside soil.</title>
        <authorList>
            <person name="Molina K.M."/>
            <person name="Kim S.B."/>
        </authorList>
    </citation>
    <scope>NUCLEOTIDE SEQUENCE</scope>
    <source>
        <strain evidence="5">MMS21-STM10</strain>
    </source>
</reference>
<name>A0ABY5FVN9_9MICO</name>
<organism evidence="5 6">
    <name type="scientific">Microcella humidisoli</name>
    <dbReference type="NCBI Taxonomy" id="2963406"/>
    <lineage>
        <taxon>Bacteria</taxon>
        <taxon>Bacillati</taxon>
        <taxon>Actinomycetota</taxon>
        <taxon>Actinomycetes</taxon>
        <taxon>Micrococcales</taxon>
        <taxon>Microbacteriaceae</taxon>
        <taxon>Microcella</taxon>
    </lineage>
</organism>
<dbReference type="CDD" id="cd03293">
    <property type="entry name" value="ABC_NrtD_SsuB_transporters"/>
    <property type="match status" value="1"/>
</dbReference>
<evidence type="ECO:0000313" key="6">
    <source>
        <dbReference type="Proteomes" id="UP001060039"/>
    </source>
</evidence>
<dbReference type="EMBL" id="CP101497">
    <property type="protein sequence ID" value="UTT62363.1"/>
    <property type="molecule type" value="Genomic_DNA"/>
</dbReference>
<keyword evidence="6" id="KW-1185">Reference proteome</keyword>
<dbReference type="InterPro" id="IPR017871">
    <property type="entry name" value="ABC_transporter-like_CS"/>
</dbReference>
<dbReference type="InterPro" id="IPR003439">
    <property type="entry name" value="ABC_transporter-like_ATP-bd"/>
</dbReference>
<evidence type="ECO:0000313" key="5">
    <source>
        <dbReference type="EMBL" id="UTT62363.1"/>
    </source>
</evidence>
<keyword evidence="3 5" id="KW-0067">ATP-binding</keyword>
<keyword evidence="1" id="KW-0813">Transport</keyword>
<sequence>MSSPSRTSVAASPALPVSLRGIGRTFPAARGGEARTVLRDVQLEIAPGEIVALLGPSGCGKSTLLRQISGLDRPTAGTLTIDRTPVTPADQRSAVAFQEPRLLPWRTVARNVELGLPRGVDRPQGAARVAELLELVQLSHAASLKPREISGGMAQRVSLARALARGPGVLLLDEPFGALDALTRLTMQDLLVDIHRAEPATIVLVTHDVDEALALADRVVLLGTRHDRPGATISMILDVPGARPRDRASVVLTRLRAKLLDALGVPSHHGG</sequence>
<protein>
    <submittedName>
        <fullName evidence="5">ABC transporter ATP-binding protein</fullName>
    </submittedName>
</protein>
<proteinExistence type="predicted"/>
<dbReference type="PANTHER" id="PTHR42788:SF13">
    <property type="entry name" value="ALIPHATIC SULFONATES IMPORT ATP-BINDING PROTEIN SSUB"/>
    <property type="match status" value="1"/>
</dbReference>
<dbReference type="RefSeq" id="WP_255159506.1">
    <property type="nucleotide sequence ID" value="NZ_CP101497.1"/>
</dbReference>
<dbReference type="InterPro" id="IPR003593">
    <property type="entry name" value="AAA+_ATPase"/>
</dbReference>
<dbReference type="PROSITE" id="PS00211">
    <property type="entry name" value="ABC_TRANSPORTER_1"/>
    <property type="match status" value="1"/>
</dbReference>
<dbReference type="PANTHER" id="PTHR42788">
    <property type="entry name" value="TAURINE IMPORT ATP-BINDING PROTEIN-RELATED"/>
    <property type="match status" value="1"/>
</dbReference>
<accession>A0ABY5FVN9</accession>
<evidence type="ECO:0000256" key="1">
    <source>
        <dbReference type="ARBA" id="ARBA00022448"/>
    </source>
</evidence>